<dbReference type="InterPro" id="IPR039556">
    <property type="entry name" value="ICL/PEPM"/>
</dbReference>
<dbReference type="Proteomes" id="UP000799779">
    <property type="component" value="Unassembled WGS sequence"/>
</dbReference>
<dbReference type="PANTHER" id="PTHR42905:SF16">
    <property type="entry name" value="CARBOXYPHOSPHONOENOLPYRUVATE PHOSPHONOMUTASE-LIKE PROTEIN (AFU_ORTHOLOGUE AFUA_5G07230)"/>
    <property type="match status" value="1"/>
</dbReference>
<keyword evidence="2" id="KW-1185">Reference proteome</keyword>
<dbReference type="SUPFAM" id="SSF51621">
    <property type="entry name" value="Phosphoenolpyruvate/pyruvate domain"/>
    <property type="match status" value="1"/>
</dbReference>
<reference evidence="1" key="1">
    <citation type="journal article" date="2020" name="Stud. Mycol.">
        <title>101 Dothideomycetes genomes: a test case for predicting lifestyles and emergence of pathogens.</title>
        <authorList>
            <person name="Haridas S."/>
            <person name="Albert R."/>
            <person name="Binder M."/>
            <person name="Bloem J."/>
            <person name="Labutti K."/>
            <person name="Salamov A."/>
            <person name="Andreopoulos B."/>
            <person name="Baker S."/>
            <person name="Barry K."/>
            <person name="Bills G."/>
            <person name="Bluhm B."/>
            <person name="Cannon C."/>
            <person name="Castanera R."/>
            <person name="Culley D."/>
            <person name="Daum C."/>
            <person name="Ezra D."/>
            <person name="Gonzalez J."/>
            <person name="Henrissat B."/>
            <person name="Kuo A."/>
            <person name="Liang C."/>
            <person name="Lipzen A."/>
            <person name="Lutzoni F."/>
            <person name="Magnuson J."/>
            <person name="Mondo S."/>
            <person name="Nolan M."/>
            <person name="Ohm R."/>
            <person name="Pangilinan J."/>
            <person name="Park H.-J."/>
            <person name="Ramirez L."/>
            <person name="Alfaro M."/>
            <person name="Sun H."/>
            <person name="Tritt A."/>
            <person name="Yoshinaga Y."/>
            <person name="Zwiers L.-H."/>
            <person name="Turgeon B."/>
            <person name="Goodwin S."/>
            <person name="Spatafora J."/>
            <person name="Crous P."/>
            <person name="Grigoriev I."/>
        </authorList>
    </citation>
    <scope>NUCLEOTIDE SEQUENCE</scope>
    <source>
        <strain evidence="1">CBS 123094</strain>
    </source>
</reference>
<dbReference type="Gene3D" id="3.20.20.60">
    <property type="entry name" value="Phosphoenolpyruvate-binding domains"/>
    <property type="match status" value="1"/>
</dbReference>
<evidence type="ECO:0000313" key="1">
    <source>
        <dbReference type="EMBL" id="KAF1994775.1"/>
    </source>
</evidence>
<organism evidence="1 2">
    <name type="scientific">Amniculicola lignicola CBS 123094</name>
    <dbReference type="NCBI Taxonomy" id="1392246"/>
    <lineage>
        <taxon>Eukaryota</taxon>
        <taxon>Fungi</taxon>
        <taxon>Dikarya</taxon>
        <taxon>Ascomycota</taxon>
        <taxon>Pezizomycotina</taxon>
        <taxon>Dothideomycetes</taxon>
        <taxon>Pleosporomycetidae</taxon>
        <taxon>Pleosporales</taxon>
        <taxon>Amniculicolaceae</taxon>
        <taxon>Amniculicola</taxon>
    </lineage>
</organism>
<dbReference type="AlphaFoldDB" id="A0A6A5W6L8"/>
<dbReference type="PANTHER" id="PTHR42905">
    <property type="entry name" value="PHOSPHOENOLPYRUVATE CARBOXYLASE"/>
    <property type="match status" value="1"/>
</dbReference>
<protein>
    <submittedName>
        <fullName evidence="1">PEP phosphonomutase-like protein</fullName>
    </submittedName>
</protein>
<dbReference type="InterPro" id="IPR040442">
    <property type="entry name" value="Pyrv_kinase-like_dom_sf"/>
</dbReference>
<proteinExistence type="predicted"/>
<name>A0A6A5W6L8_9PLEO</name>
<dbReference type="EMBL" id="ML977651">
    <property type="protein sequence ID" value="KAF1994775.1"/>
    <property type="molecule type" value="Genomic_DNA"/>
</dbReference>
<dbReference type="CDD" id="cd00377">
    <property type="entry name" value="ICL_PEPM"/>
    <property type="match status" value="1"/>
</dbReference>
<dbReference type="InterPro" id="IPR015813">
    <property type="entry name" value="Pyrv/PenolPyrv_kinase-like_dom"/>
</dbReference>
<gene>
    <name evidence="1" type="ORF">P154DRAFT_526796</name>
</gene>
<dbReference type="OrthoDB" id="429143at2759"/>
<dbReference type="GO" id="GO:0003824">
    <property type="term" value="F:catalytic activity"/>
    <property type="evidence" value="ECO:0007669"/>
    <property type="project" value="InterPro"/>
</dbReference>
<sequence length="265" mass="28379">MSYANNDVAKSFKALHVPGDPIILTNVWDCISARAIGALPSAKAMATASYAVAEASGVPDSELTLETNITAIRGISRIARELKKPLTVDFQDGFGDNLEEGIREVIKLGVVGINLEDYGRELLDGKGDLYSIEQAQDRIRRVMKVAVEEGVPDFCINARTDTLVVGRALSEAIERGKAYLEAGANTVFVWGGKERGGTSRAEVEALCKAFGGRLNVSLVKIRPGGLTVKELSDIGVARMSIGPQLMLKSQAFVAQEAEKILSGEL</sequence>
<evidence type="ECO:0000313" key="2">
    <source>
        <dbReference type="Proteomes" id="UP000799779"/>
    </source>
</evidence>
<dbReference type="Pfam" id="PF13714">
    <property type="entry name" value="PEP_mutase"/>
    <property type="match status" value="1"/>
</dbReference>
<accession>A0A6A5W6L8</accession>